<organism evidence="1">
    <name type="scientific">marine metagenome</name>
    <dbReference type="NCBI Taxonomy" id="408172"/>
    <lineage>
        <taxon>unclassified sequences</taxon>
        <taxon>metagenomes</taxon>
        <taxon>ecological metagenomes</taxon>
    </lineage>
</organism>
<protein>
    <submittedName>
        <fullName evidence="1">Uncharacterized protein</fullName>
    </submittedName>
</protein>
<dbReference type="EMBL" id="UINC01156524">
    <property type="protein sequence ID" value="SVD52990.1"/>
    <property type="molecule type" value="Genomic_DNA"/>
</dbReference>
<dbReference type="AlphaFoldDB" id="A0A382W307"/>
<gene>
    <name evidence="1" type="ORF">METZ01_LOCUS405844</name>
</gene>
<proteinExistence type="predicted"/>
<reference evidence="1" key="1">
    <citation type="submission" date="2018-05" db="EMBL/GenBank/DDBJ databases">
        <authorList>
            <person name="Lanie J.A."/>
            <person name="Ng W.-L."/>
            <person name="Kazmierczak K.M."/>
            <person name="Andrzejewski T.M."/>
            <person name="Davidsen T.M."/>
            <person name="Wayne K.J."/>
            <person name="Tettelin H."/>
            <person name="Glass J.I."/>
            <person name="Rusch D."/>
            <person name="Podicherti R."/>
            <person name="Tsui H.-C.T."/>
            <person name="Winkler M.E."/>
        </authorList>
    </citation>
    <scope>NUCLEOTIDE SEQUENCE</scope>
</reference>
<feature type="non-terminal residue" evidence="1">
    <location>
        <position position="25"/>
    </location>
</feature>
<accession>A0A382W307</accession>
<sequence>MPRKKTAEADLRRSYGKTFWACFGG</sequence>
<evidence type="ECO:0000313" key="1">
    <source>
        <dbReference type="EMBL" id="SVD52990.1"/>
    </source>
</evidence>
<name>A0A382W307_9ZZZZ</name>